<protein>
    <submittedName>
        <fullName evidence="3">ORF3</fullName>
    </submittedName>
</protein>
<name>A0A1I7ZAG7_9BILA</name>
<dbReference type="AlphaFoldDB" id="A0A1I7ZAG7"/>
<evidence type="ECO:0000313" key="3">
    <source>
        <dbReference type="WBParaSite" id="L893_g24442.t1"/>
    </source>
</evidence>
<reference evidence="3" key="1">
    <citation type="submission" date="2016-11" db="UniProtKB">
        <authorList>
            <consortium name="WormBaseParasite"/>
        </authorList>
    </citation>
    <scope>IDENTIFICATION</scope>
</reference>
<evidence type="ECO:0000313" key="2">
    <source>
        <dbReference type="Proteomes" id="UP000095287"/>
    </source>
</evidence>
<keyword evidence="2" id="KW-1185">Reference proteome</keyword>
<proteinExistence type="predicted"/>
<dbReference type="WBParaSite" id="L893_g24442.t1">
    <property type="protein sequence ID" value="L893_g24442.t1"/>
    <property type="gene ID" value="L893_g24442"/>
</dbReference>
<feature type="compositionally biased region" description="Basic residues" evidence="1">
    <location>
        <begin position="19"/>
        <end position="31"/>
    </location>
</feature>
<feature type="region of interest" description="Disordered" evidence="1">
    <location>
        <begin position="1"/>
        <end position="99"/>
    </location>
</feature>
<dbReference type="Proteomes" id="UP000095287">
    <property type="component" value="Unplaced"/>
</dbReference>
<organism evidence="2 3">
    <name type="scientific">Steinernema glaseri</name>
    <dbReference type="NCBI Taxonomy" id="37863"/>
    <lineage>
        <taxon>Eukaryota</taxon>
        <taxon>Metazoa</taxon>
        <taxon>Ecdysozoa</taxon>
        <taxon>Nematoda</taxon>
        <taxon>Chromadorea</taxon>
        <taxon>Rhabditida</taxon>
        <taxon>Tylenchina</taxon>
        <taxon>Panagrolaimomorpha</taxon>
        <taxon>Strongyloidoidea</taxon>
        <taxon>Steinernematidae</taxon>
        <taxon>Steinernema</taxon>
    </lineage>
</organism>
<accession>A0A1I7ZAG7</accession>
<evidence type="ECO:0000256" key="1">
    <source>
        <dbReference type="SAM" id="MobiDB-lite"/>
    </source>
</evidence>
<sequence>MSTYGVVKPADMRTPPIRSRNRKPRQTRRTARSQAATPPPAYSQLAAQRPSRITSDSSYGPLMGAMAPANSQVVVSSSDEDPSSSSASGGRSSSVSSEN</sequence>
<feature type="compositionally biased region" description="Low complexity" evidence="1">
    <location>
        <begin position="71"/>
        <end position="99"/>
    </location>
</feature>